<evidence type="ECO:0000256" key="6">
    <source>
        <dbReference type="ARBA" id="ARBA00022777"/>
    </source>
</evidence>
<evidence type="ECO:0000256" key="1">
    <source>
        <dbReference type="ARBA" id="ARBA00000085"/>
    </source>
</evidence>
<keyword evidence="8" id="KW-0902">Two-component regulatory system</keyword>
<dbReference type="EMBL" id="BMUU01000002">
    <property type="protein sequence ID" value="GGY23840.1"/>
    <property type="molecule type" value="Genomic_DNA"/>
</dbReference>
<dbReference type="PANTHER" id="PTHR24421">
    <property type="entry name" value="NITRATE/NITRITE SENSOR PROTEIN NARX-RELATED"/>
    <property type="match status" value="1"/>
</dbReference>
<dbReference type="Pfam" id="PF02518">
    <property type="entry name" value="HATPase_c"/>
    <property type="match status" value="1"/>
</dbReference>
<dbReference type="InterPro" id="IPR055558">
    <property type="entry name" value="DUF7134"/>
</dbReference>
<evidence type="ECO:0000256" key="10">
    <source>
        <dbReference type="SAM" id="Phobius"/>
    </source>
</evidence>
<dbReference type="Gene3D" id="3.30.565.10">
    <property type="entry name" value="Histidine kinase-like ATPase, C-terminal domain"/>
    <property type="match status" value="1"/>
</dbReference>
<keyword evidence="5" id="KW-0547">Nucleotide-binding</keyword>
<reference evidence="13" key="1">
    <citation type="journal article" date="2019" name="Int. J. Syst. Evol. Microbiol.">
        <title>The Global Catalogue of Microorganisms (GCM) 10K type strain sequencing project: providing services to taxonomists for standard genome sequencing and annotation.</title>
        <authorList>
            <consortium name="The Broad Institute Genomics Platform"/>
            <consortium name="The Broad Institute Genome Sequencing Center for Infectious Disease"/>
            <person name="Wu L."/>
            <person name="Ma J."/>
        </authorList>
    </citation>
    <scope>NUCLEOTIDE SEQUENCE [LARGE SCALE GENOMIC DNA]</scope>
    <source>
        <strain evidence="13">JCM 4594</strain>
    </source>
</reference>
<dbReference type="GO" id="GO:0016301">
    <property type="term" value="F:kinase activity"/>
    <property type="evidence" value="ECO:0007669"/>
    <property type="project" value="UniProtKB-KW"/>
</dbReference>
<keyword evidence="10" id="KW-0812">Transmembrane</keyword>
<keyword evidence="10" id="KW-1133">Transmembrane helix</keyword>
<dbReference type="InterPro" id="IPR050482">
    <property type="entry name" value="Sensor_HK_TwoCompSys"/>
</dbReference>
<keyword evidence="4" id="KW-0808">Transferase</keyword>
<gene>
    <name evidence="12" type="ORF">GCM10010326_16820</name>
</gene>
<protein>
    <recommendedName>
        <fullName evidence="2">histidine kinase</fullName>
        <ecNumber evidence="2">2.7.13.3</ecNumber>
    </recommendedName>
</protein>
<feature type="compositionally biased region" description="Acidic residues" evidence="9">
    <location>
        <begin position="416"/>
        <end position="432"/>
    </location>
</feature>
<keyword evidence="3" id="KW-0597">Phosphoprotein</keyword>
<evidence type="ECO:0000256" key="5">
    <source>
        <dbReference type="ARBA" id="ARBA00022741"/>
    </source>
</evidence>
<dbReference type="Proteomes" id="UP000600946">
    <property type="component" value="Unassembled WGS sequence"/>
</dbReference>
<dbReference type="Pfam" id="PF07730">
    <property type="entry name" value="HisKA_3"/>
    <property type="match status" value="1"/>
</dbReference>
<feature type="transmembrane region" description="Helical" evidence="10">
    <location>
        <begin position="159"/>
        <end position="179"/>
    </location>
</feature>
<evidence type="ECO:0000313" key="13">
    <source>
        <dbReference type="Proteomes" id="UP000600946"/>
    </source>
</evidence>
<dbReference type="InterPro" id="IPR036890">
    <property type="entry name" value="HATPase_C_sf"/>
</dbReference>
<name>A0ABQ2ZVL6_9ACTN</name>
<comment type="caution">
    <text evidence="12">The sequence shown here is derived from an EMBL/GenBank/DDBJ whole genome shotgun (WGS) entry which is preliminary data.</text>
</comment>
<dbReference type="CDD" id="cd16917">
    <property type="entry name" value="HATPase_UhpB-NarQ-NarX-like"/>
    <property type="match status" value="1"/>
</dbReference>
<feature type="transmembrane region" description="Helical" evidence="10">
    <location>
        <begin position="86"/>
        <end position="102"/>
    </location>
</feature>
<sequence>MGEDGKVADVNRPTGPGLGERAAALLHRDPGNSAHPLRADAALAAGAGLLGAAIAHADTALRPSALGWTLFAASALALLWRRRHPMAVLAVIVACIAPYQLLNNAHMGTMPIAMTALYTVAATGTVRRSATVGACVVAIAIAGMSFNGVHGVFGVFRTSGWLVAALVLGVAVRNSRAYVAGQRAVAARETERKLTEERLRIARDLHDLLAHSITLIGVRTSVAAHVLTASPDRLDRAAVAAALDSIADTCREARAELRTTLTVLRAGEQGPLSDEHGPLPDLDALPDLVRSAGAELTVATGDTHVPPAVGAAAYRIVQESLTNAVRHAGPDATARVRVETAGGPVSGQVPGPVLRVTVTDDGRGADPAAGGSGFGILGMRERARSVGGTLEAGPRPSGGFRVAADLPLVPRAMGDEPVEDEPVEDEPVERTA</sequence>
<evidence type="ECO:0000256" key="2">
    <source>
        <dbReference type="ARBA" id="ARBA00012438"/>
    </source>
</evidence>
<feature type="region of interest" description="Disordered" evidence="9">
    <location>
        <begin position="407"/>
        <end position="432"/>
    </location>
</feature>
<feature type="transmembrane region" description="Helical" evidence="10">
    <location>
        <begin position="61"/>
        <end position="79"/>
    </location>
</feature>
<keyword evidence="6 12" id="KW-0418">Kinase</keyword>
<keyword evidence="10" id="KW-0472">Membrane</keyword>
<dbReference type="InterPro" id="IPR003594">
    <property type="entry name" value="HATPase_dom"/>
</dbReference>
<evidence type="ECO:0000256" key="8">
    <source>
        <dbReference type="ARBA" id="ARBA00023012"/>
    </source>
</evidence>
<dbReference type="PANTHER" id="PTHR24421:SF10">
    <property type="entry name" value="NITRATE_NITRITE SENSOR PROTEIN NARQ"/>
    <property type="match status" value="1"/>
</dbReference>
<dbReference type="SMART" id="SM00387">
    <property type="entry name" value="HATPase_c"/>
    <property type="match status" value="1"/>
</dbReference>
<keyword evidence="7" id="KW-0067">ATP-binding</keyword>
<evidence type="ECO:0000313" key="12">
    <source>
        <dbReference type="EMBL" id="GGY23840.1"/>
    </source>
</evidence>
<dbReference type="InterPro" id="IPR011712">
    <property type="entry name" value="Sig_transdc_His_kin_sub3_dim/P"/>
</dbReference>
<dbReference type="Gene3D" id="1.20.5.1930">
    <property type="match status" value="1"/>
</dbReference>
<evidence type="ECO:0000256" key="4">
    <source>
        <dbReference type="ARBA" id="ARBA00022679"/>
    </source>
</evidence>
<evidence type="ECO:0000259" key="11">
    <source>
        <dbReference type="SMART" id="SM00387"/>
    </source>
</evidence>
<evidence type="ECO:0000256" key="3">
    <source>
        <dbReference type="ARBA" id="ARBA00022553"/>
    </source>
</evidence>
<dbReference type="SUPFAM" id="SSF55874">
    <property type="entry name" value="ATPase domain of HSP90 chaperone/DNA topoisomerase II/histidine kinase"/>
    <property type="match status" value="1"/>
</dbReference>
<proteinExistence type="predicted"/>
<comment type="catalytic activity">
    <reaction evidence="1">
        <text>ATP + protein L-histidine = ADP + protein N-phospho-L-histidine.</text>
        <dbReference type="EC" id="2.7.13.3"/>
    </reaction>
</comment>
<evidence type="ECO:0000256" key="9">
    <source>
        <dbReference type="SAM" id="MobiDB-lite"/>
    </source>
</evidence>
<dbReference type="Pfam" id="PF23539">
    <property type="entry name" value="DUF7134"/>
    <property type="match status" value="1"/>
</dbReference>
<evidence type="ECO:0000256" key="7">
    <source>
        <dbReference type="ARBA" id="ARBA00022840"/>
    </source>
</evidence>
<organism evidence="12 13">
    <name type="scientific">Streptomyces xanthochromogenes</name>
    <dbReference type="NCBI Taxonomy" id="67384"/>
    <lineage>
        <taxon>Bacteria</taxon>
        <taxon>Bacillati</taxon>
        <taxon>Actinomycetota</taxon>
        <taxon>Actinomycetes</taxon>
        <taxon>Kitasatosporales</taxon>
        <taxon>Streptomycetaceae</taxon>
        <taxon>Streptomyces</taxon>
    </lineage>
</organism>
<dbReference type="EC" id="2.7.13.3" evidence="2"/>
<accession>A0ABQ2ZVL6</accession>
<feature type="domain" description="Histidine kinase/HSP90-like ATPase" evidence="11">
    <location>
        <begin position="308"/>
        <end position="410"/>
    </location>
</feature>
<feature type="transmembrane region" description="Helical" evidence="10">
    <location>
        <begin position="133"/>
        <end position="153"/>
    </location>
</feature>
<keyword evidence="13" id="KW-1185">Reference proteome</keyword>